<dbReference type="Proteomes" id="UP001589818">
    <property type="component" value="Unassembled WGS sequence"/>
</dbReference>
<protein>
    <submittedName>
        <fullName evidence="2">DNA-primase RepB domain-containing protein</fullName>
    </submittedName>
</protein>
<feature type="domain" description="RepB-like DNA primase" evidence="1">
    <location>
        <begin position="170"/>
        <end position="277"/>
    </location>
</feature>
<dbReference type="RefSeq" id="WP_204821367.1">
    <property type="nucleotide sequence ID" value="NZ_JANHOF010000012.1"/>
</dbReference>
<dbReference type="InterPro" id="IPR039459">
    <property type="entry name" value="RepB-like_DNA_primase_dom"/>
</dbReference>
<proteinExistence type="predicted"/>
<dbReference type="EMBL" id="JBHLVF010000064">
    <property type="protein sequence ID" value="MFC0396694.1"/>
    <property type="molecule type" value="Genomic_DNA"/>
</dbReference>
<name>A0ABV6JLB5_9BACL</name>
<reference evidence="2 3" key="1">
    <citation type="submission" date="2024-09" db="EMBL/GenBank/DDBJ databases">
        <authorList>
            <person name="Sun Q."/>
            <person name="Mori K."/>
        </authorList>
    </citation>
    <scope>NUCLEOTIDE SEQUENCE [LARGE SCALE GENOMIC DNA]</scope>
    <source>
        <strain evidence="2 3">CCM 4839</strain>
    </source>
</reference>
<evidence type="ECO:0000313" key="3">
    <source>
        <dbReference type="Proteomes" id="UP001589818"/>
    </source>
</evidence>
<dbReference type="Gene3D" id="3.30.70.1790">
    <property type="entry name" value="RepB DNA-primase, N-terminal domain"/>
    <property type="match status" value="1"/>
</dbReference>
<accession>A0ABV6JLB5</accession>
<gene>
    <name evidence="2" type="ORF">ACFFJ8_35760</name>
</gene>
<keyword evidence="3" id="KW-1185">Reference proteome</keyword>
<evidence type="ECO:0000313" key="2">
    <source>
        <dbReference type="EMBL" id="MFC0396694.1"/>
    </source>
</evidence>
<sequence length="282" mass="33337">MKQRLTPYSKLVRQSSSQAHQFIKKLGYKDNEQLHFILVHDVKHRNHSSSASSNHRKRAMTLQKPLKLMERLVPQIKLISDNNKPVHLLTQNARGYAVFMEINYRETKDHDFKEIKSQFIDVDLNKISERFRTKEQLMQKLKSIQTNPSEQILSTTIKRTKQGQYHLLVHRTKPRVDQLKKAFLSKHWKRIRNAMIIETKNGFHIYWVVRGGSINRFVPIQKALAHKFGSDPMITNLSRAMRIPGFYHMKDPDKPYLVRVRQWGRKQPFTQDELVHELGLQA</sequence>
<dbReference type="Pfam" id="PF16793">
    <property type="entry name" value="RepB_primase"/>
    <property type="match status" value="1"/>
</dbReference>
<organism evidence="2 3">
    <name type="scientific">Paenibacillus mendelii</name>
    <dbReference type="NCBI Taxonomy" id="206163"/>
    <lineage>
        <taxon>Bacteria</taxon>
        <taxon>Bacillati</taxon>
        <taxon>Bacillota</taxon>
        <taxon>Bacilli</taxon>
        <taxon>Bacillales</taxon>
        <taxon>Paenibacillaceae</taxon>
        <taxon>Paenibacillus</taxon>
    </lineage>
</organism>
<comment type="caution">
    <text evidence="2">The sequence shown here is derived from an EMBL/GenBank/DDBJ whole genome shotgun (WGS) entry which is preliminary data.</text>
</comment>
<evidence type="ECO:0000259" key="1">
    <source>
        <dbReference type="Pfam" id="PF16793"/>
    </source>
</evidence>